<dbReference type="NCBIfam" id="TIGR02899">
    <property type="entry name" value="spore_safA"/>
    <property type="match status" value="1"/>
</dbReference>
<dbReference type="CDD" id="cd00118">
    <property type="entry name" value="LysM"/>
    <property type="match status" value="1"/>
</dbReference>
<organism evidence="3 4">
    <name type="scientific">Domibacillus aminovorans</name>
    <dbReference type="NCBI Taxonomy" id="29332"/>
    <lineage>
        <taxon>Bacteria</taxon>
        <taxon>Bacillati</taxon>
        <taxon>Bacillota</taxon>
        <taxon>Bacilli</taxon>
        <taxon>Bacillales</taxon>
        <taxon>Bacillaceae</taxon>
        <taxon>Domibacillus</taxon>
    </lineage>
</organism>
<feature type="signal peptide" evidence="1">
    <location>
        <begin position="1"/>
        <end position="21"/>
    </location>
</feature>
<sequence length="199" mass="21915">MKKIIAATLLTVTLIPSIASAATTYTVQSGDTMWKIASKYKVGTSEIITANPSVKNPSMIYPGQKLNIPTVDTSVTNAEAEVIRLVNVERQKAGLKPLTQNWELSRVAQIKSQDMMKNKYFGHNSPTYGTPFNMMKNFGITYKSAGENIAKGQTTPAAVMKAWMNSSGHKANILSKNFTQIGVGYEPNGNYWTQQFIQK</sequence>
<dbReference type="Gene3D" id="3.10.350.10">
    <property type="entry name" value="LysM domain"/>
    <property type="match status" value="1"/>
</dbReference>
<reference evidence="3 4" key="1">
    <citation type="submission" date="2016-01" db="EMBL/GenBank/DDBJ databases">
        <title>Investigation of taxonomic status of Bacillus aminovorans.</title>
        <authorList>
            <person name="Verma A."/>
            <person name="Pal Y."/>
            <person name="Krishnamurthi S."/>
        </authorList>
    </citation>
    <scope>NUCLEOTIDE SEQUENCE [LARGE SCALE GENOMIC DNA]</scope>
    <source>
        <strain evidence="3 4">DSM 4337</strain>
    </source>
</reference>
<dbReference type="SUPFAM" id="SSF54106">
    <property type="entry name" value="LysM domain"/>
    <property type="match status" value="1"/>
</dbReference>
<dbReference type="InterPro" id="IPR036779">
    <property type="entry name" value="LysM_dom_sf"/>
</dbReference>
<dbReference type="SMART" id="SM00257">
    <property type="entry name" value="LysM"/>
    <property type="match status" value="1"/>
</dbReference>
<comment type="caution">
    <text evidence="3">The sequence shown here is derived from an EMBL/GenBank/DDBJ whole genome shotgun (WGS) entry which is preliminary data.</text>
</comment>
<evidence type="ECO:0000256" key="1">
    <source>
        <dbReference type="SAM" id="SignalP"/>
    </source>
</evidence>
<protein>
    <recommendedName>
        <fullName evidence="2">LysM domain-containing protein</fullName>
    </recommendedName>
</protein>
<dbReference type="PANTHER" id="PTHR31157">
    <property type="entry name" value="SCP DOMAIN-CONTAINING PROTEIN"/>
    <property type="match status" value="1"/>
</dbReference>
<evidence type="ECO:0000313" key="4">
    <source>
        <dbReference type="Proteomes" id="UP000077271"/>
    </source>
</evidence>
<dbReference type="Gene3D" id="3.40.33.10">
    <property type="entry name" value="CAP"/>
    <property type="match status" value="1"/>
</dbReference>
<dbReference type="RefSeq" id="WP_018392666.1">
    <property type="nucleotide sequence ID" value="NZ_LQWZ01000012.1"/>
</dbReference>
<dbReference type="PROSITE" id="PS51782">
    <property type="entry name" value="LYSM"/>
    <property type="match status" value="1"/>
</dbReference>
<dbReference type="Pfam" id="PF00188">
    <property type="entry name" value="CAP"/>
    <property type="match status" value="1"/>
</dbReference>
<dbReference type="AlphaFoldDB" id="A0A177KX85"/>
<dbReference type="SUPFAM" id="SSF55797">
    <property type="entry name" value="PR-1-like"/>
    <property type="match status" value="1"/>
</dbReference>
<dbReference type="PANTHER" id="PTHR31157:SF1">
    <property type="entry name" value="SCP DOMAIN-CONTAINING PROTEIN"/>
    <property type="match status" value="1"/>
</dbReference>
<evidence type="ECO:0000313" key="3">
    <source>
        <dbReference type="EMBL" id="OAH58008.1"/>
    </source>
</evidence>
<gene>
    <name evidence="3" type="ORF">AWH48_03110</name>
</gene>
<evidence type="ECO:0000259" key="2">
    <source>
        <dbReference type="PROSITE" id="PS51782"/>
    </source>
</evidence>
<dbReference type="InterPro" id="IPR014258">
    <property type="entry name" value="CAP_domain_YkwD-like"/>
</dbReference>
<dbReference type="CDD" id="cd05379">
    <property type="entry name" value="CAP_bacterial"/>
    <property type="match status" value="1"/>
</dbReference>
<proteinExistence type="predicted"/>
<feature type="chain" id="PRO_5008066466" description="LysM domain-containing protein" evidence="1">
    <location>
        <begin position="22"/>
        <end position="199"/>
    </location>
</feature>
<dbReference type="InterPro" id="IPR014044">
    <property type="entry name" value="CAP_dom"/>
</dbReference>
<dbReference type="Pfam" id="PF01476">
    <property type="entry name" value="LysM"/>
    <property type="match status" value="1"/>
</dbReference>
<dbReference type="OrthoDB" id="9783944at2"/>
<dbReference type="Proteomes" id="UP000077271">
    <property type="component" value="Unassembled WGS sequence"/>
</dbReference>
<dbReference type="EMBL" id="LQWZ01000012">
    <property type="protein sequence ID" value="OAH58008.1"/>
    <property type="molecule type" value="Genomic_DNA"/>
</dbReference>
<keyword evidence="1" id="KW-0732">Signal</keyword>
<dbReference type="NCBIfam" id="TIGR02909">
    <property type="entry name" value="spore_YkwD"/>
    <property type="match status" value="1"/>
</dbReference>
<accession>A0A177KX85</accession>
<dbReference type="InterPro" id="IPR014248">
    <property type="entry name" value="Spore_coat_assembly_SafA"/>
</dbReference>
<name>A0A177KX85_9BACI</name>
<dbReference type="InterPro" id="IPR035940">
    <property type="entry name" value="CAP_sf"/>
</dbReference>
<dbReference type="InterPro" id="IPR018392">
    <property type="entry name" value="LysM"/>
</dbReference>
<feature type="domain" description="LysM" evidence="2">
    <location>
        <begin position="23"/>
        <end position="68"/>
    </location>
</feature>